<evidence type="ECO:0000313" key="1">
    <source>
        <dbReference type="EMBL" id="KAG2313001.1"/>
    </source>
</evidence>
<name>A0A8X7VKM6_BRACI</name>
<reference evidence="1 2" key="1">
    <citation type="submission" date="2020-02" db="EMBL/GenBank/DDBJ databases">
        <authorList>
            <person name="Ma Q."/>
            <person name="Huang Y."/>
            <person name="Song X."/>
            <person name="Pei D."/>
        </authorList>
    </citation>
    <scope>NUCLEOTIDE SEQUENCE [LARGE SCALE GENOMIC DNA]</scope>
    <source>
        <strain evidence="1">Sxm20200214</strain>
        <tissue evidence="1">Leaf</tissue>
    </source>
</reference>
<accession>A0A8X7VKM6</accession>
<evidence type="ECO:0000313" key="2">
    <source>
        <dbReference type="Proteomes" id="UP000886595"/>
    </source>
</evidence>
<sequence>MQLGLEPGSTVPIIKGAKPIPGRHPLLVTPEPIKKAESKKKRVYVFETELVSWLQLLQRQKEMLYHCPPRRRWLPTFANLSRSANCLPLASRSSWNFHQQIAQTILETTSMEAESINTRTENQKTKRRRVFHPVEIEHNSIDQEKSRSKRRIILKQQSEGKTLRSSNNENKNQACGGIGNTIRLAKEIEDEACKLVYGVH</sequence>
<dbReference type="EMBL" id="JAAMPC010000005">
    <property type="protein sequence ID" value="KAG2313001.1"/>
    <property type="molecule type" value="Genomic_DNA"/>
</dbReference>
<proteinExistence type="predicted"/>
<protein>
    <submittedName>
        <fullName evidence="1">Uncharacterized protein</fullName>
    </submittedName>
</protein>
<keyword evidence="2" id="KW-1185">Reference proteome</keyword>
<comment type="caution">
    <text evidence="1">The sequence shown here is derived from an EMBL/GenBank/DDBJ whole genome shotgun (WGS) entry which is preliminary data.</text>
</comment>
<organism evidence="1 2">
    <name type="scientific">Brassica carinata</name>
    <name type="common">Ethiopian mustard</name>
    <name type="synonym">Abyssinian cabbage</name>
    <dbReference type="NCBI Taxonomy" id="52824"/>
    <lineage>
        <taxon>Eukaryota</taxon>
        <taxon>Viridiplantae</taxon>
        <taxon>Streptophyta</taxon>
        <taxon>Embryophyta</taxon>
        <taxon>Tracheophyta</taxon>
        <taxon>Spermatophyta</taxon>
        <taxon>Magnoliopsida</taxon>
        <taxon>eudicotyledons</taxon>
        <taxon>Gunneridae</taxon>
        <taxon>Pentapetalae</taxon>
        <taxon>rosids</taxon>
        <taxon>malvids</taxon>
        <taxon>Brassicales</taxon>
        <taxon>Brassicaceae</taxon>
        <taxon>Brassiceae</taxon>
        <taxon>Brassica</taxon>
    </lineage>
</organism>
<dbReference type="AlphaFoldDB" id="A0A8X7VKM6"/>
<dbReference type="Proteomes" id="UP000886595">
    <property type="component" value="Unassembled WGS sequence"/>
</dbReference>
<gene>
    <name evidence="1" type="ORF">Bca52824_024558</name>
</gene>